<dbReference type="GO" id="GO:0030599">
    <property type="term" value="F:pectinesterase activity"/>
    <property type="evidence" value="ECO:0007669"/>
    <property type="project" value="InterPro"/>
</dbReference>
<comment type="similarity">
    <text evidence="1">Belongs to the pectinesterase family.</text>
</comment>
<organism evidence="7 8">
    <name type="scientific">Flavobacterium profundi</name>
    <dbReference type="NCBI Taxonomy" id="1774945"/>
    <lineage>
        <taxon>Bacteria</taxon>
        <taxon>Pseudomonadati</taxon>
        <taxon>Bacteroidota</taxon>
        <taxon>Flavobacteriia</taxon>
        <taxon>Flavobacteriales</taxon>
        <taxon>Flavobacteriaceae</taxon>
        <taxon>Flavobacterium</taxon>
    </lineage>
</organism>
<dbReference type="Gene3D" id="2.160.20.10">
    <property type="entry name" value="Single-stranded right-handed beta-helix, Pectin lyase-like"/>
    <property type="match status" value="1"/>
</dbReference>
<gene>
    <name evidence="7" type="ORF">GOQ30_03750</name>
</gene>
<dbReference type="PROSITE" id="PS00503">
    <property type="entry name" value="PECTINESTERASE_2"/>
    <property type="match status" value="1"/>
</dbReference>
<reference evidence="8" key="1">
    <citation type="submission" date="2019-05" db="EMBL/GenBank/DDBJ databases">
        <title>Flavobacterium profundi sp. nov., isolated from a deep-sea seamount.</title>
        <authorList>
            <person name="Zhang D.-C."/>
        </authorList>
    </citation>
    <scope>NUCLEOTIDE SEQUENCE [LARGE SCALE GENOMIC DNA]</scope>
    <source>
        <strain evidence="8">TP390</strain>
    </source>
</reference>
<keyword evidence="3" id="KW-0063">Aspartyl esterase</keyword>
<dbReference type="AlphaFoldDB" id="A0A6I4IFB5"/>
<evidence type="ECO:0000313" key="7">
    <source>
        <dbReference type="EMBL" id="MVO08278.1"/>
    </source>
</evidence>
<dbReference type="OrthoDB" id="1208312at2"/>
<dbReference type="RefSeq" id="WP_140996673.1">
    <property type="nucleotide sequence ID" value="NZ_VDCZ01000002.1"/>
</dbReference>
<comment type="caution">
    <text evidence="7">The sequence shown here is derived from an EMBL/GenBank/DDBJ whole genome shotgun (WGS) entry which is preliminary data.</text>
</comment>
<keyword evidence="8" id="KW-1185">Reference proteome</keyword>
<dbReference type="PANTHER" id="PTHR31321:SF57">
    <property type="entry name" value="PECTINESTERASE 53-RELATED"/>
    <property type="match status" value="1"/>
</dbReference>
<dbReference type="PANTHER" id="PTHR31321">
    <property type="entry name" value="ACYL-COA THIOESTER HYDROLASE YBHC-RELATED"/>
    <property type="match status" value="1"/>
</dbReference>
<evidence type="ECO:0000256" key="1">
    <source>
        <dbReference type="ARBA" id="ARBA00008891"/>
    </source>
</evidence>
<keyword evidence="5" id="KW-0732">Signal</keyword>
<feature type="signal peptide" evidence="5">
    <location>
        <begin position="1"/>
        <end position="21"/>
    </location>
</feature>
<feature type="chain" id="PRO_5026093000" description="Pectinesterase catalytic domain-containing protein" evidence="5">
    <location>
        <begin position="22"/>
        <end position="1076"/>
    </location>
</feature>
<accession>A0A6I4IFB5</accession>
<dbReference type="Pfam" id="PF01095">
    <property type="entry name" value="Pectinesterase"/>
    <property type="match status" value="1"/>
</dbReference>
<protein>
    <recommendedName>
        <fullName evidence="6">Pectinesterase catalytic domain-containing protein</fullName>
    </recommendedName>
</protein>
<dbReference type="InterPro" id="IPR000070">
    <property type="entry name" value="Pectinesterase_cat"/>
</dbReference>
<feature type="domain" description="Pectinesterase catalytic" evidence="6">
    <location>
        <begin position="767"/>
        <end position="982"/>
    </location>
</feature>
<dbReference type="EMBL" id="WQLW01000002">
    <property type="protein sequence ID" value="MVO08278.1"/>
    <property type="molecule type" value="Genomic_DNA"/>
</dbReference>
<dbReference type="InterPro" id="IPR012334">
    <property type="entry name" value="Pectin_lyas_fold"/>
</dbReference>
<name>A0A6I4IFB5_9FLAO</name>
<dbReference type="InterPro" id="IPR033131">
    <property type="entry name" value="Pectinesterase_Asp_AS"/>
</dbReference>
<dbReference type="SUPFAM" id="SSF51126">
    <property type="entry name" value="Pectin lyase-like"/>
    <property type="match status" value="1"/>
</dbReference>
<evidence type="ECO:0000256" key="2">
    <source>
        <dbReference type="ARBA" id="ARBA00022801"/>
    </source>
</evidence>
<sequence length="1076" mass="117287">MPKKILFLLLCFVLSISFSQSQNIDVWDFGATPLDTNLYTNHLNETTINSWYDGSITPGSTSINLPTSFTAGDLSWTGNSGDRLRTTNTNLTRYDANIASVTNFNGRIYCNGTPNLSNGIPTNRFMQITLNEDDEVSIISRTDAGGDLTFMDETNPSLQTDMINLTSTSGATTEAKFVAKNTGTFKLYVANGKASFYRIYRKAAVYTTVSGSIDVTQAASIPNSYAVVFTNLAGKSWTAQMNANNTYQIDLPQGYSYTASLMDANGFIITNGQSLDLSTVITPTFTHDITILEVSLYEVTGSIIGLNTNINDLQLLYTADSSSNTVFVPTPVINFNTSTYSVQLEANIAYTITANGVNDYELDSNTITIANSNTNSNITFSPKPTYPVSITTTGLTTTEESNLQLTFSNLNEPNYTYSFSSISGISLRDGVYTITTRGLDLYPMQMALTSNLVINGNPASKNIAFEPVTNWPFNDQVITTSNSAYKGLLFSGNISNSMSQGHLIAQAGSSIQVPVNVGDKITIDYYYSANFSIENGAVISTINSTGTTSTTDSVEYTYTGSNSGYITINNNATTYFTNIKIGGTLPYSATITVGTNKDFATINEALLAVSQMVRTPSERVTILIDPGNYEEMLVVDQPLITLKNAASNPTIGLLNAGVDIDPNAVRITSYYGHGYTYYSMSSDQKWHQDVLNVNLQNGYPSYQNTGAGTTNGSYWNATVVIAADGFEAEDIIFENSFNQYISNKESQDIVVAWTNGSPGNRPTNAGNTTVQNRSYVERAAAIAIKNNVQKVILNKCRVVGRQDSFYGGTGARVAVYKGEIMGAVDYIFGAMDVVFYQAKLSMNVSDASNDSAYITAAQQSTGRGFLMYECTITTAQPGSETASIYRAKPGYFGRPWQANTSEVVFYNTTIETSNYPGFVGNSLIMPLGWQNTLGGNSSGMYEYGTVEQSNENNTPSRASWSTSLNTPYLNDGTEVTTFNFTKGNDNWDPFPQLIADDLLGNTPFEQNRAVNVFSFKNHIYFNNVTSLTTVTIYALNGALTQSFEINSNQQIEMNQGIWIVVVKDSINQDSFKVITF</sequence>
<dbReference type="InterPro" id="IPR011050">
    <property type="entry name" value="Pectin_lyase_fold/virulence"/>
</dbReference>
<evidence type="ECO:0000256" key="3">
    <source>
        <dbReference type="ARBA" id="ARBA00023085"/>
    </source>
</evidence>
<feature type="active site" evidence="4">
    <location>
        <position position="825"/>
    </location>
</feature>
<dbReference type="GO" id="GO:0042545">
    <property type="term" value="P:cell wall modification"/>
    <property type="evidence" value="ECO:0007669"/>
    <property type="project" value="InterPro"/>
</dbReference>
<proteinExistence type="inferred from homology"/>
<keyword evidence="2" id="KW-0378">Hydrolase</keyword>
<evidence type="ECO:0000259" key="6">
    <source>
        <dbReference type="Pfam" id="PF01095"/>
    </source>
</evidence>
<evidence type="ECO:0000256" key="4">
    <source>
        <dbReference type="PROSITE-ProRule" id="PRU10040"/>
    </source>
</evidence>
<evidence type="ECO:0000313" key="8">
    <source>
        <dbReference type="Proteomes" id="UP000431264"/>
    </source>
</evidence>
<dbReference type="Proteomes" id="UP000431264">
    <property type="component" value="Unassembled WGS sequence"/>
</dbReference>
<evidence type="ECO:0000256" key="5">
    <source>
        <dbReference type="SAM" id="SignalP"/>
    </source>
</evidence>